<keyword evidence="1" id="KW-0449">Lipoprotein</keyword>
<reference evidence="1 2" key="1">
    <citation type="submission" date="2018-12" db="EMBL/GenBank/DDBJ databases">
        <authorList>
            <consortium name="Pathogen Informatics"/>
        </authorList>
    </citation>
    <scope>NUCLEOTIDE SEQUENCE [LARGE SCALE GENOMIC DNA]</scope>
    <source>
        <strain evidence="1 2">NCTC7357</strain>
    </source>
</reference>
<dbReference type="EMBL" id="LR134334">
    <property type="protein sequence ID" value="VEF74546.1"/>
    <property type="molecule type" value="Genomic_DNA"/>
</dbReference>
<dbReference type="Proteomes" id="UP000277437">
    <property type="component" value="Chromosome"/>
</dbReference>
<evidence type="ECO:0000313" key="2">
    <source>
        <dbReference type="Proteomes" id="UP000277437"/>
    </source>
</evidence>
<protein>
    <submittedName>
        <fullName evidence="1">Lipoprotein</fullName>
    </submittedName>
</protein>
<proteinExistence type="predicted"/>
<sequence>MAASISAGQKPINRNQIHYLRVCQSVFLLVSESLEQLNDIGQEAWRMDLRLPLAGTGLCIAVLLSSGCSPSEEKQQVSLEQKTAQFEQSLDAIQDPKLKDAIADLGGSLLLLERAQLRLKNKPIETEYGDDALALLKHYPSPQALVDTYLNGLFVLRKTSNSDYLTDLQPVFPFSFNMPAQFPFPHGLEWQSVTLSNGKVITFQPEWSETDPGIQLSPSSSNLTNPDDLTVTYPFIEGVEVENKDQPQPVTLQGKAEVIAPHQVLTFELGKADIGKQRSDKNVSVKLLSLDKNSAEIELTNSAPLSPELSETPLNPLLVQARDTTGQILSRSGSINENSQQIAFYAKQLAEMQKQKAWSQAFEQQLEEERKTFEREQHSHYTKVYFNGLIDKLEVNVLDFSGATVTRKDLNLPVRRFDPLTTDSKIQPLPMPVVVYDDQAPNYLKGANLDEETLKKSVVVHQSTEDASAARIEFDHPKTFNDELLGTSFSTSDSPVTFFTQNENGKRGEPIELPSEAVEVDPLRSSITYDLTLFPETPAYAVGAIPLFLASIEKKALPVSQLPKGLELRGNALVVDQRLFPAEAWRFYAKDSSGQYLKEILAVSHEAPAKGSASFDVHYFYGQPSELETYQRSELNTVEYGFEVKLDKLENPPPAE</sequence>
<dbReference type="AlphaFoldDB" id="A0AAX3FWP2"/>
<accession>A0AAX3FWP2</accession>
<evidence type="ECO:0000313" key="1">
    <source>
        <dbReference type="EMBL" id="VEF74546.1"/>
    </source>
</evidence>
<gene>
    <name evidence="1" type="ORF">NCTC7357_02854</name>
</gene>
<organism evidence="1 2">
    <name type="scientific">Pseudomonas chlororaphis</name>
    <dbReference type="NCBI Taxonomy" id="587753"/>
    <lineage>
        <taxon>Bacteria</taxon>
        <taxon>Pseudomonadati</taxon>
        <taxon>Pseudomonadota</taxon>
        <taxon>Gammaproteobacteria</taxon>
        <taxon>Pseudomonadales</taxon>
        <taxon>Pseudomonadaceae</taxon>
        <taxon>Pseudomonas</taxon>
    </lineage>
</organism>
<name>A0AAX3FWP2_9PSED</name>